<dbReference type="Proteomes" id="UP000887579">
    <property type="component" value="Unplaced"/>
</dbReference>
<evidence type="ECO:0000313" key="1">
    <source>
        <dbReference type="Proteomes" id="UP000887579"/>
    </source>
</evidence>
<organism evidence="1 2">
    <name type="scientific">Panagrolaimus sp. ES5</name>
    <dbReference type="NCBI Taxonomy" id="591445"/>
    <lineage>
        <taxon>Eukaryota</taxon>
        <taxon>Metazoa</taxon>
        <taxon>Ecdysozoa</taxon>
        <taxon>Nematoda</taxon>
        <taxon>Chromadorea</taxon>
        <taxon>Rhabditida</taxon>
        <taxon>Tylenchina</taxon>
        <taxon>Panagrolaimomorpha</taxon>
        <taxon>Panagrolaimoidea</taxon>
        <taxon>Panagrolaimidae</taxon>
        <taxon>Panagrolaimus</taxon>
    </lineage>
</organism>
<dbReference type="WBParaSite" id="ES5_v2.g6669.t1">
    <property type="protein sequence ID" value="ES5_v2.g6669.t1"/>
    <property type="gene ID" value="ES5_v2.g6669"/>
</dbReference>
<sequence length="291" mass="32584">MALQAPPSAIPAISAAATAKLHSVPTAYLAEDARHHPTVIIVTSQQQPQQPPPRPPPPPQHLTLQRSPIIRKEPETTFEQIQNYIVMAFCCLCCPAYKCAILTAALEFLLGLYFWFDAVNDVYTNFDVLQLKDIAIVFFFTAFCVAAGTALGTLFVAHRKKSPHFVWPRLVFVTGVLIICGILIILLFLYFSGAASGINDFIINVIEFVMKQDFTVEDRKGLHHDLAYMSYGFAVLLFFFTCYTLFGWCATKKFYHDLLKDYRNFHPVSQSEPTAPPPQPAFNPNYAKGGV</sequence>
<name>A0AC34GQ48_9BILA</name>
<accession>A0AC34GQ48</accession>
<reference evidence="2" key="1">
    <citation type="submission" date="2022-11" db="UniProtKB">
        <authorList>
            <consortium name="WormBaseParasite"/>
        </authorList>
    </citation>
    <scope>IDENTIFICATION</scope>
</reference>
<proteinExistence type="predicted"/>
<evidence type="ECO:0000313" key="2">
    <source>
        <dbReference type="WBParaSite" id="ES5_v2.g6669.t1"/>
    </source>
</evidence>
<protein>
    <submittedName>
        <fullName evidence="2">Uncharacterized protein</fullName>
    </submittedName>
</protein>